<dbReference type="Gene3D" id="3.40.50.720">
    <property type="entry name" value="NAD(P)-binding Rossmann-like Domain"/>
    <property type="match status" value="1"/>
</dbReference>
<dbReference type="STRING" id="1229909.NSED_09845"/>
<dbReference type="Pfam" id="PF00106">
    <property type="entry name" value="adh_short"/>
    <property type="match status" value="1"/>
</dbReference>
<dbReference type="PRINTS" id="PR00081">
    <property type="entry name" value="GDHRDH"/>
</dbReference>
<evidence type="ECO:0000256" key="6">
    <source>
        <dbReference type="ARBA" id="ARBA00023002"/>
    </source>
</evidence>
<evidence type="ECO:0000256" key="7">
    <source>
        <dbReference type="ARBA" id="ARBA00023098"/>
    </source>
</evidence>
<dbReference type="KEGG" id="nir:NSED_09845"/>
<evidence type="ECO:0000256" key="2">
    <source>
        <dbReference type="ARBA" id="ARBA00006484"/>
    </source>
</evidence>
<evidence type="ECO:0000256" key="3">
    <source>
        <dbReference type="ARBA" id="ARBA00022692"/>
    </source>
</evidence>
<dbReference type="PRINTS" id="PR00080">
    <property type="entry name" value="SDRFAMILY"/>
</dbReference>
<dbReference type="EMBL" id="CP003843">
    <property type="protein sequence ID" value="AFS83757.1"/>
    <property type="molecule type" value="Genomic_DNA"/>
</dbReference>
<keyword evidence="7" id="KW-0443">Lipid metabolism</keyword>
<dbReference type="InterPro" id="IPR036291">
    <property type="entry name" value="NAD(P)-bd_dom_sf"/>
</dbReference>
<name>K0BFA7_9ARCH</name>
<sequence length="292" mass="31937">MDFKNKIVLITGASSGIGRESAIEFAKLGANVVLVSRRKDKLEQVANELKKFNVTTMICQCDVSDKNQVKEMSKMVLEKFNSVDILVNNAGFAIYGSVSELSIDEIESQMKTNYFGMIYCIKNFLPSMLVKKSGHIVNVASVAASFGLPGIASYCASKFAMLGFSEGLKHELKNSGVGITVVSPIMVRTDFFEHPSFEKMPKFSPTSLSSKTVAKAILKAANSPRLEIIVPSVVRGAVWMKNTFPYFVNPILGKSFKKQLDSMKNAKIYSSKSSSADSLEPTSSNSNDFNSN</sequence>
<dbReference type="GO" id="GO:0016020">
    <property type="term" value="C:membrane"/>
    <property type="evidence" value="ECO:0007669"/>
    <property type="project" value="UniProtKB-SubCell"/>
</dbReference>
<dbReference type="PANTHER" id="PTHR44196">
    <property type="entry name" value="DEHYDROGENASE/REDUCTASE SDR FAMILY MEMBER 7B"/>
    <property type="match status" value="1"/>
</dbReference>
<dbReference type="RefSeq" id="WP_014966120.1">
    <property type="nucleotide sequence ID" value="NC_018656.1"/>
</dbReference>
<evidence type="ECO:0000256" key="8">
    <source>
        <dbReference type="ARBA" id="ARBA00023136"/>
    </source>
</evidence>
<comment type="similarity">
    <text evidence="2 9">Belongs to the short-chain dehydrogenases/reductases (SDR) family.</text>
</comment>
<dbReference type="PANTHER" id="PTHR44196:SF1">
    <property type="entry name" value="DEHYDROGENASE_REDUCTASE SDR FAMILY MEMBER 7B"/>
    <property type="match status" value="1"/>
</dbReference>
<dbReference type="SUPFAM" id="SSF51735">
    <property type="entry name" value="NAD(P)-binding Rossmann-fold domains"/>
    <property type="match status" value="1"/>
</dbReference>
<evidence type="ECO:0000256" key="5">
    <source>
        <dbReference type="ARBA" id="ARBA00022989"/>
    </source>
</evidence>
<dbReference type="PATRIC" id="fig|1229909.8.peg.2146"/>
<evidence type="ECO:0000313" key="12">
    <source>
        <dbReference type="Proteomes" id="UP000006100"/>
    </source>
</evidence>
<dbReference type="GO" id="GO:0016616">
    <property type="term" value="F:oxidoreductase activity, acting on the CH-OH group of donors, NAD or NADP as acceptor"/>
    <property type="evidence" value="ECO:0007669"/>
    <property type="project" value="UniProtKB-ARBA"/>
</dbReference>
<dbReference type="Proteomes" id="UP000006100">
    <property type="component" value="Chromosome"/>
</dbReference>
<keyword evidence="6" id="KW-0560">Oxidoreductase</keyword>
<dbReference type="HOGENOM" id="CLU_010194_2_1_2"/>
<dbReference type="GO" id="GO:0042445">
    <property type="term" value="P:hormone metabolic process"/>
    <property type="evidence" value="ECO:0007669"/>
    <property type="project" value="UniProtKB-ARBA"/>
</dbReference>
<dbReference type="FunFam" id="3.40.50.720:FF:000131">
    <property type="entry name" value="Short-chain dehydrogenase/reductase 3"/>
    <property type="match status" value="1"/>
</dbReference>
<evidence type="ECO:0000256" key="1">
    <source>
        <dbReference type="ARBA" id="ARBA00004141"/>
    </source>
</evidence>
<evidence type="ECO:0000313" key="11">
    <source>
        <dbReference type="EMBL" id="AFS83757.1"/>
    </source>
</evidence>
<feature type="compositionally biased region" description="Polar residues" evidence="10">
    <location>
        <begin position="280"/>
        <end position="292"/>
    </location>
</feature>
<proteinExistence type="inferred from homology"/>
<dbReference type="GeneID" id="13697217"/>
<dbReference type="OrthoDB" id="24596at2157"/>
<dbReference type="eggNOG" id="arCOG01263">
    <property type="taxonomic scope" value="Archaea"/>
</dbReference>
<keyword evidence="5" id="KW-1133">Transmembrane helix</keyword>
<keyword evidence="8" id="KW-0472">Membrane</keyword>
<evidence type="ECO:0000256" key="10">
    <source>
        <dbReference type="SAM" id="MobiDB-lite"/>
    </source>
</evidence>
<feature type="region of interest" description="Disordered" evidence="10">
    <location>
        <begin position="269"/>
        <end position="292"/>
    </location>
</feature>
<comment type="subcellular location">
    <subcellularLocation>
        <location evidence="1">Membrane</location>
        <topology evidence="1">Multi-pass membrane protein</topology>
    </subcellularLocation>
</comment>
<evidence type="ECO:0000256" key="4">
    <source>
        <dbReference type="ARBA" id="ARBA00022857"/>
    </source>
</evidence>
<dbReference type="InterPro" id="IPR002347">
    <property type="entry name" value="SDR_fam"/>
</dbReference>
<evidence type="ECO:0000256" key="9">
    <source>
        <dbReference type="RuleBase" id="RU000363"/>
    </source>
</evidence>
<keyword evidence="3" id="KW-0812">Transmembrane</keyword>
<keyword evidence="4" id="KW-0521">NADP</keyword>
<dbReference type="GO" id="GO:0006720">
    <property type="term" value="P:isoprenoid metabolic process"/>
    <property type="evidence" value="ECO:0007669"/>
    <property type="project" value="UniProtKB-ARBA"/>
</dbReference>
<dbReference type="AlphaFoldDB" id="K0BFA7"/>
<dbReference type="PIRSF" id="PIRSF000126">
    <property type="entry name" value="11-beta-HSD1"/>
    <property type="match status" value="1"/>
</dbReference>
<organism evidence="11 12">
    <name type="scientific">Candidatus Nitrosopumilus sediminis</name>
    <dbReference type="NCBI Taxonomy" id="1229909"/>
    <lineage>
        <taxon>Archaea</taxon>
        <taxon>Nitrososphaerota</taxon>
        <taxon>Nitrososphaeria</taxon>
        <taxon>Nitrosopumilales</taxon>
        <taxon>Nitrosopumilaceae</taxon>
        <taxon>Nitrosopumilus</taxon>
    </lineage>
</organism>
<dbReference type="GO" id="GO:0006066">
    <property type="term" value="P:alcohol metabolic process"/>
    <property type="evidence" value="ECO:0007669"/>
    <property type="project" value="UniProtKB-ARBA"/>
</dbReference>
<keyword evidence="12" id="KW-1185">Reference proteome</keyword>
<accession>K0BFA7</accession>
<gene>
    <name evidence="11" type="ORF">NSED_09845</name>
</gene>
<protein>
    <submittedName>
        <fullName evidence="11">Short-chain dehydrogenase/reductase SDR</fullName>
    </submittedName>
</protein>
<reference evidence="11 12" key="1">
    <citation type="journal article" date="2012" name="J. Bacteriol.">
        <title>Draft Genome Sequence of an Ammonia-Oxidizing Archaeon, "Candidatus Nitrosopumilus sediminis" AR2, from Svalbard in the Arctic Circle.</title>
        <authorList>
            <person name="Park S.J."/>
            <person name="Kim J.G."/>
            <person name="Jung M.Y."/>
            <person name="Kim S.J."/>
            <person name="Cha I.T."/>
            <person name="Ghai R."/>
            <person name="Martin-Cuadrado A.B."/>
            <person name="Rodriguez-Valera F."/>
            <person name="Rhee S.K."/>
        </authorList>
    </citation>
    <scope>NUCLEOTIDE SEQUENCE [LARGE SCALE GENOMIC DNA]</scope>
    <source>
        <strain evidence="11 12">AR2</strain>
    </source>
</reference>